<dbReference type="AlphaFoldDB" id="A0A9W6V4C2"/>
<feature type="transmembrane region" description="Helical" evidence="1">
    <location>
        <begin position="249"/>
        <end position="268"/>
    </location>
</feature>
<proteinExistence type="predicted"/>
<name>A0A9W6V4C2_9ACTN</name>
<feature type="transmembrane region" description="Helical" evidence="1">
    <location>
        <begin position="99"/>
        <end position="123"/>
    </location>
</feature>
<gene>
    <name evidence="2" type="ORF">Kpho02_54270</name>
</gene>
<organism evidence="2 3">
    <name type="scientific">Kitasatospora phosalacinea</name>
    <dbReference type="NCBI Taxonomy" id="2065"/>
    <lineage>
        <taxon>Bacteria</taxon>
        <taxon>Bacillati</taxon>
        <taxon>Actinomycetota</taxon>
        <taxon>Actinomycetes</taxon>
        <taxon>Kitasatosporales</taxon>
        <taxon>Streptomycetaceae</taxon>
        <taxon>Kitasatospora</taxon>
    </lineage>
</organism>
<sequence length="275" mass="27831">MTVRVVASEVRRLRGVRSTWVVVAGALLVNAAVAAFTAARLPDGELAVPDAVRAVAAVVPFLPLPLTALAAAVLGALSYGNETRWPGLPASRVTLGRRLGALLAKSSVVGAAAALLAVLTLGVDALAAWSALPAGVDASAVLHPSGLSSVPFAAPFAAGGPGRPLVAFVVLAVAGGWAGLLITSLVRSAVVGILLTGALPALLEPTAGLLLHRTGRNWPVWVRELVPFQYGLDLVRDAADRTAGALDGVVVVALLAPAALLVLAALLAQLRRRSL</sequence>
<reference evidence="2" key="1">
    <citation type="submission" date="2023-02" db="EMBL/GenBank/DDBJ databases">
        <title>Kitasatospora phosalacinea NBRC 14627.</title>
        <authorList>
            <person name="Ichikawa N."/>
            <person name="Sato H."/>
            <person name="Tonouchi N."/>
        </authorList>
    </citation>
    <scope>NUCLEOTIDE SEQUENCE</scope>
    <source>
        <strain evidence="2">NBRC 14627</strain>
    </source>
</reference>
<evidence type="ECO:0000313" key="3">
    <source>
        <dbReference type="Proteomes" id="UP001165041"/>
    </source>
</evidence>
<keyword evidence="1" id="KW-1133">Transmembrane helix</keyword>
<evidence type="ECO:0000256" key="1">
    <source>
        <dbReference type="SAM" id="Phobius"/>
    </source>
</evidence>
<dbReference type="EMBL" id="BSSA01000022">
    <property type="protein sequence ID" value="GLW73128.1"/>
    <property type="molecule type" value="Genomic_DNA"/>
</dbReference>
<feature type="transmembrane region" description="Helical" evidence="1">
    <location>
        <begin position="51"/>
        <end position="79"/>
    </location>
</feature>
<accession>A0A9W6V4C2</accession>
<feature type="transmembrane region" description="Helical" evidence="1">
    <location>
        <begin position="20"/>
        <end position="39"/>
    </location>
</feature>
<keyword evidence="1" id="KW-0812">Transmembrane</keyword>
<comment type="caution">
    <text evidence="2">The sequence shown here is derived from an EMBL/GenBank/DDBJ whole genome shotgun (WGS) entry which is preliminary data.</text>
</comment>
<dbReference type="Proteomes" id="UP001165041">
    <property type="component" value="Unassembled WGS sequence"/>
</dbReference>
<feature type="transmembrane region" description="Helical" evidence="1">
    <location>
        <begin position="165"/>
        <end position="182"/>
    </location>
</feature>
<feature type="transmembrane region" description="Helical" evidence="1">
    <location>
        <begin position="189"/>
        <end position="211"/>
    </location>
</feature>
<keyword evidence="1" id="KW-0472">Membrane</keyword>
<protein>
    <submittedName>
        <fullName evidence="2">Uncharacterized protein</fullName>
    </submittedName>
</protein>
<evidence type="ECO:0000313" key="2">
    <source>
        <dbReference type="EMBL" id="GLW73128.1"/>
    </source>
</evidence>